<protein>
    <submittedName>
        <fullName evidence="1">PAAR domain-containing protein</fullName>
    </submittedName>
</protein>
<proteinExistence type="predicted"/>
<dbReference type="RefSeq" id="WP_166012358.1">
    <property type="nucleotide sequence ID" value="NZ_CP049801.1"/>
</dbReference>
<keyword evidence="2" id="KW-1185">Reference proteome</keyword>
<dbReference type="KEGG" id="asha:G8E00_07595"/>
<dbReference type="Proteomes" id="UP000502297">
    <property type="component" value="Chromosome"/>
</dbReference>
<dbReference type="InterPro" id="IPR008727">
    <property type="entry name" value="PAAR_motif"/>
</dbReference>
<dbReference type="Pfam" id="PF05488">
    <property type="entry name" value="PAAR_motif"/>
    <property type="match status" value="1"/>
</dbReference>
<accession>A0A6G8RV59</accession>
<evidence type="ECO:0000313" key="1">
    <source>
        <dbReference type="EMBL" id="QIO05822.1"/>
    </source>
</evidence>
<dbReference type="EMBL" id="CP049801">
    <property type="protein sequence ID" value="QIO05822.1"/>
    <property type="molecule type" value="Genomic_DNA"/>
</dbReference>
<evidence type="ECO:0000313" key="2">
    <source>
        <dbReference type="Proteomes" id="UP000502297"/>
    </source>
</evidence>
<sequence length="149" mass="16315">MSSPIFLHELPEEQFNRLSHEDIEKIREAEKLYWSHKPFTTYYIAFNGAKTMHGGLIRASNDSYKLNGISLALVGDEAIYSDGSTAKIISGAGSAITVRGLSAALIGSQLDNGDEIIDSPITSHVLRIYHDQLPPEGFMKSACSESKDV</sequence>
<organism evidence="1 2">
    <name type="scientific">Acinetobacter shaoyimingii</name>
    <dbReference type="NCBI Taxonomy" id="2715164"/>
    <lineage>
        <taxon>Bacteria</taxon>
        <taxon>Pseudomonadati</taxon>
        <taxon>Pseudomonadota</taxon>
        <taxon>Gammaproteobacteria</taxon>
        <taxon>Moraxellales</taxon>
        <taxon>Moraxellaceae</taxon>
        <taxon>Acinetobacter</taxon>
    </lineage>
</organism>
<name>A0A6G8RV59_9GAMM</name>
<dbReference type="AlphaFoldDB" id="A0A6G8RV59"/>
<reference evidence="1 2" key="1">
    <citation type="submission" date="2020-03" db="EMBL/GenBank/DDBJ databases">
        <authorList>
            <person name="Zhu W."/>
        </authorList>
    </citation>
    <scope>NUCLEOTIDE SEQUENCE [LARGE SCALE GENOMIC DNA]</scope>
    <source>
        <strain evidence="1 2">323-1</strain>
    </source>
</reference>
<gene>
    <name evidence="1" type="ORF">G8E00_07595</name>
</gene>